<feature type="transmembrane region" description="Helical" evidence="5">
    <location>
        <begin position="122"/>
        <end position="142"/>
    </location>
</feature>
<keyword evidence="3 5" id="KW-1133">Transmembrane helix</keyword>
<dbReference type="AlphaFoldDB" id="A0AB34ICJ2"/>
<dbReference type="PANTHER" id="PTHR11132">
    <property type="entry name" value="SOLUTE CARRIER FAMILY 35"/>
    <property type="match status" value="1"/>
</dbReference>
<keyword evidence="7" id="KW-1185">Reference proteome</keyword>
<accession>A0AB34ICJ2</accession>
<evidence type="ECO:0000256" key="4">
    <source>
        <dbReference type="ARBA" id="ARBA00023136"/>
    </source>
</evidence>
<organism evidence="6 7">
    <name type="scientific">Prymnesium parvum</name>
    <name type="common">Toxic golden alga</name>
    <dbReference type="NCBI Taxonomy" id="97485"/>
    <lineage>
        <taxon>Eukaryota</taxon>
        <taxon>Haptista</taxon>
        <taxon>Haptophyta</taxon>
        <taxon>Prymnesiophyceae</taxon>
        <taxon>Prymnesiales</taxon>
        <taxon>Prymnesiaceae</taxon>
        <taxon>Prymnesium</taxon>
    </lineage>
</organism>
<name>A0AB34ICJ2_PRYPA</name>
<keyword evidence="4 5" id="KW-0472">Membrane</keyword>
<comment type="subcellular location">
    <subcellularLocation>
        <location evidence="1">Membrane</location>
        <topology evidence="1">Multi-pass membrane protein</topology>
    </subcellularLocation>
</comment>
<feature type="transmembrane region" description="Helical" evidence="5">
    <location>
        <begin position="60"/>
        <end position="83"/>
    </location>
</feature>
<keyword evidence="2 5" id="KW-0812">Transmembrane</keyword>
<feature type="transmembrane region" description="Helical" evidence="5">
    <location>
        <begin position="21"/>
        <end position="40"/>
    </location>
</feature>
<feature type="transmembrane region" description="Helical" evidence="5">
    <location>
        <begin position="149"/>
        <end position="168"/>
    </location>
</feature>
<feature type="transmembrane region" description="Helical" evidence="5">
    <location>
        <begin position="210"/>
        <end position="230"/>
    </location>
</feature>
<protein>
    <recommendedName>
        <fullName evidence="8">Sugar phosphate transporter domain-containing protein</fullName>
    </recommendedName>
</protein>
<dbReference type="Proteomes" id="UP001515480">
    <property type="component" value="Unassembled WGS sequence"/>
</dbReference>
<comment type="caution">
    <text evidence="6">The sequence shown here is derived from an EMBL/GenBank/DDBJ whole genome shotgun (WGS) entry which is preliminary data.</text>
</comment>
<reference evidence="6 7" key="1">
    <citation type="journal article" date="2024" name="Science">
        <title>Giant polyketide synthase enzymes in the biosynthesis of giant marine polyether toxins.</title>
        <authorList>
            <person name="Fallon T.R."/>
            <person name="Shende V.V."/>
            <person name="Wierzbicki I.H."/>
            <person name="Pendleton A.L."/>
            <person name="Watervoot N.F."/>
            <person name="Auber R.P."/>
            <person name="Gonzalez D.J."/>
            <person name="Wisecaver J.H."/>
            <person name="Moore B.S."/>
        </authorList>
    </citation>
    <scope>NUCLEOTIDE SEQUENCE [LARGE SCALE GENOMIC DNA]</scope>
    <source>
        <strain evidence="6 7">12B1</strain>
    </source>
</reference>
<evidence type="ECO:0000313" key="6">
    <source>
        <dbReference type="EMBL" id="KAL1495870.1"/>
    </source>
</evidence>
<gene>
    <name evidence="6" type="ORF">AB1Y20_014514</name>
</gene>
<proteinExistence type="predicted"/>
<evidence type="ECO:0000256" key="5">
    <source>
        <dbReference type="SAM" id="Phobius"/>
    </source>
</evidence>
<dbReference type="EMBL" id="JBGBPQ010000030">
    <property type="protein sequence ID" value="KAL1495870.1"/>
    <property type="molecule type" value="Genomic_DNA"/>
</dbReference>
<evidence type="ECO:0000256" key="1">
    <source>
        <dbReference type="ARBA" id="ARBA00004141"/>
    </source>
</evidence>
<dbReference type="InterPro" id="IPR050186">
    <property type="entry name" value="TPT_transporter"/>
</dbReference>
<evidence type="ECO:0000313" key="7">
    <source>
        <dbReference type="Proteomes" id="UP001515480"/>
    </source>
</evidence>
<feature type="transmembrane region" description="Helical" evidence="5">
    <location>
        <begin position="310"/>
        <end position="329"/>
    </location>
</feature>
<feature type="transmembrane region" description="Helical" evidence="5">
    <location>
        <begin position="174"/>
        <end position="198"/>
    </location>
</feature>
<evidence type="ECO:0008006" key="8">
    <source>
        <dbReference type="Google" id="ProtNLM"/>
    </source>
</evidence>
<dbReference type="GO" id="GO:0016020">
    <property type="term" value="C:membrane"/>
    <property type="evidence" value="ECO:0007669"/>
    <property type="project" value="UniProtKB-SubCell"/>
</dbReference>
<feature type="transmembrane region" description="Helical" evidence="5">
    <location>
        <begin position="285"/>
        <end position="304"/>
    </location>
</feature>
<feature type="transmembrane region" description="Helical" evidence="5">
    <location>
        <begin position="95"/>
        <end position="116"/>
    </location>
</feature>
<sequence>MELGGGRGERRREVAADSVPWAVVGLTVGYFALSLAIGFFNKWALGTRWRGGAGFTFPFFYSTMHMIFSFLVVSLIFLVAPMLNTLSWRQFKQHWVWIVTLSLLYSITIACNNSSANDVSLAARYITSGFTPLSTLVLSYFLEQKGYNLFVIALVCLQVGCECLAVPQDDAPTTAYGVFLGVLAMLAAAGKPVVAGILMRGRQQTGLTPLVLVWYYTAFSSVIMGLLTWISYSERSYLYIELRSQTARSLLAISASSILAAAYNILMFFLTLVTSALTNSVLGNVKQVLFILITCVFMTSSDYPAPGLNALSWLGVVSVFLVTVMYAYTLTSSKSWWWRGAAIADAGADGLSTPLANGQKGILISENSKLLEGQAEAKTCCCIS</sequence>
<evidence type="ECO:0000256" key="3">
    <source>
        <dbReference type="ARBA" id="ARBA00022989"/>
    </source>
</evidence>
<feature type="transmembrane region" description="Helical" evidence="5">
    <location>
        <begin position="250"/>
        <end position="273"/>
    </location>
</feature>
<evidence type="ECO:0000256" key="2">
    <source>
        <dbReference type="ARBA" id="ARBA00022692"/>
    </source>
</evidence>